<dbReference type="STRING" id="763665.A0A2G5BI99"/>
<name>A0A2G5BI99_COERN</name>
<evidence type="ECO:0000313" key="2">
    <source>
        <dbReference type="Proteomes" id="UP000242474"/>
    </source>
</evidence>
<dbReference type="Proteomes" id="UP000242474">
    <property type="component" value="Unassembled WGS sequence"/>
</dbReference>
<dbReference type="Gene3D" id="3.40.20.10">
    <property type="entry name" value="Severin"/>
    <property type="match status" value="1"/>
</dbReference>
<organism evidence="1 2">
    <name type="scientific">Coemansia reversa (strain ATCC 12441 / NRRL 1564)</name>
    <dbReference type="NCBI Taxonomy" id="763665"/>
    <lineage>
        <taxon>Eukaryota</taxon>
        <taxon>Fungi</taxon>
        <taxon>Fungi incertae sedis</taxon>
        <taxon>Zoopagomycota</taxon>
        <taxon>Kickxellomycotina</taxon>
        <taxon>Kickxellomycetes</taxon>
        <taxon>Kickxellales</taxon>
        <taxon>Kickxellaceae</taxon>
        <taxon>Coemansia</taxon>
    </lineage>
</organism>
<reference evidence="1 2" key="1">
    <citation type="journal article" date="2015" name="Genome Biol. Evol.">
        <title>Phylogenomic analyses indicate that early fungi evolved digesting cell walls of algal ancestors of land plants.</title>
        <authorList>
            <person name="Chang Y."/>
            <person name="Wang S."/>
            <person name="Sekimoto S."/>
            <person name="Aerts A.L."/>
            <person name="Choi C."/>
            <person name="Clum A."/>
            <person name="LaButti K.M."/>
            <person name="Lindquist E.A."/>
            <person name="Yee Ngan C."/>
            <person name="Ohm R.A."/>
            <person name="Salamov A.A."/>
            <person name="Grigoriev I.V."/>
            <person name="Spatafora J.W."/>
            <person name="Berbee M.L."/>
        </authorList>
    </citation>
    <scope>NUCLEOTIDE SEQUENCE [LARGE SCALE GENOMIC DNA]</scope>
    <source>
        <strain evidence="1 2">NRRL 1564</strain>
    </source>
</reference>
<proteinExistence type="predicted"/>
<keyword evidence="2" id="KW-1185">Reference proteome</keyword>
<dbReference type="InterPro" id="IPR029006">
    <property type="entry name" value="ADF-H/Gelsolin-like_dom_sf"/>
</dbReference>
<dbReference type="OrthoDB" id="2123378at2759"/>
<accession>A0A2G5BI99</accession>
<dbReference type="EMBL" id="KZ303489">
    <property type="protein sequence ID" value="PIA18711.1"/>
    <property type="molecule type" value="Genomic_DNA"/>
</dbReference>
<dbReference type="AlphaFoldDB" id="A0A2G5BI99"/>
<evidence type="ECO:0000313" key="1">
    <source>
        <dbReference type="EMBL" id="PIA18711.1"/>
    </source>
</evidence>
<gene>
    <name evidence="1" type="ORF">COEREDRAFT_85165</name>
</gene>
<sequence>MACNLSDPKIAETYNQILSDDDIDWMIIGYGSTRDCLSLYASGSGGVAEMALKVPSEVVFCFIEFEGSRVLITHVSEKISCPHIVHQTTTMVMCCRLTRLVESSECSWEFLLTIPDTLVAVARGLAHQNEIAEFFSHHDVTVNTTKPSELTSTMLRDKTRHLAIKSVPLRNALKLYRFKAIIPTTNHFSI</sequence>
<protein>
    <submittedName>
        <fullName evidence="1">Uncharacterized protein</fullName>
    </submittedName>
</protein>